<keyword evidence="2" id="KW-1185">Reference proteome</keyword>
<gene>
    <name evidence="1" type="ORF">F8M41_004705</name>
</gene>
<reference evidence="1 2" key="1">
    <citation type="journal article" date="2019" name="Environ. Microbiol.">
        <title>At the nexus of three kingdoms: the genome of the mycorrhizal fungus Gigaspora margarita provides insights into plant, endobacterial and fungal interactions.</title>
        <authorList>
            <person name="Venice F."/>
            <person name="Ghignone S."/>
            <person name="Salvioli di Fossalunga A."/>
            <person name="Amselem J."/>
            <person name="Novero M."/>
            <person name="Xianan X."/>
            <person name="Sedzielewska Toro K."/>
            <person name="Morin E."/>
            <person name="Lipzen A."/>
            <person name="Grigoriev I.V."/>
            <person name="Henrissat B."/>
            <person name="Martin F.M."/>
            <person name="Bonfante P."/>
        </authorList>
    </citation>
    <scope>NUCLEOTIDE SEQUENCE [LARGE SCALE GENOMIC DNA]</scope>
    <source>
        <strain evidence="1 2">BEG34</strain>
    </source>
</reference>
<proteinExistence type="predicted"/>
<evidence type="ECO:0000313" key="1">
    <source>
        <dbReference type="EMBL" id="KAF0436562.1"/>
    </source>
</evidence>
<dbReference type="OrthoDB" id="2440631at2759"/>
<name>A0A8H3X9B4_GIGMA</name>
<dbReference type="EMBL" id="WTPW01001432">
    <property type="protein sequence ID" value="KAF0436562.1"/>
    <property type="molecule type" value="Genomic_DNA"/>
</dbReference>
<dbReference type="AlphaFoldDB" id="A0A8H3X9B4"/>
<dbReference type="Proteomes" id="UP000439903">
    <property type="component" value="Unassembled WGS sequence"/>
</dbReference>
<protein>
    <submittedName>
        <fullName evidence="1">Uncharacterized protein</fullName>
    </submittedName>
</protein>
<organism evidence="1 2">
    <name type="scientific">Gigaspora margarita</name>
    <dbReference type="NCBI Taxonomy" id="4874"/>
    <lineage>
        <taxon>Eukaryota</taxon>
        <taxon>Fungi</taxon>
        <taxon>Fungi incertae sedis</taxon>
        <taxon>Mucoromycota</taxon>
        <taxon>Glomeromycotina</taxon>
        <taxon>Glomeromycetes</taxon>
        <taxon>Diversisporales</taxon>
        <taxon>Gigasporaceae</taxon>
        <taxon>Gigaspora</taxon>
    </lineage>
</organism>
<comment type="caution">
    <text evidence="1">The sequence shown here is derived from an EMBL/GenBank/DDBJ whole genome shotgun (WGS) entry which is preliminary data.</text>
</comment>
<evidence type="ECO:0000313" key="2">
    <source>
        <dbReference type="Proteomes" id="UP000439903"/>
    </source>
</evidence>
<accession>A0A8H3X9B4</accession>
<sequence>MDSSYTLSIKSFKFFPGINNIKGSYNIKNNVLKVSWDPVENAKKYEITLYYDKKRLATDLTSELFINFDIWKLEKKIESCSSLSYKIYTFAVQATNKFMNEDGFCDGPMTKNEKDFKQLPKPTNVIMTKIPDRLNISYEPITFSESSEIFKGYMVKLYKVQPRNKYSVAESLENENLVAESPLIKDITSRYYDFIIKDIKFEENRNYQVEVEAEVYAVVSSDQAINSFPEKSAGTMKLLPSPKDLQISAKAEESHEPIFVVSCAFNPEIRNYVLGVKNIKTEKTIKKLIPDPSPSERVEQILSPNNSDLLDSMDSSEIVKFCAFAQSIGGNDQLDSKIVMSVSEVKQYAAPHKVTYVFIRDHLLPDTFEVSFEGTEGYYEIHIVQIINDDNYQIIKKKEAKEKEVIVKVNNLKNGIYKVRVRQIPQEPDDLTRSISSNWKVSEKSTTISN</sequence>